<dbReference type="PROSITE" id="PS00170">
    <property type="entry name" value="CSA_PPIASE_1"/>
    <property type="match status" value="1"/>
</dbReference>
<dbReference type="InterPro" id="IPR029000">
    <property type="entry name" value="Cyclophilin-like_dom_sf"/>
</dbReference>
<dbReference type="Pfam" id="PF00160">
    <property type="entry name" value="Pro_isomerase"/>
    <property type="match status" value="1"/>
</dbReference>
<evidence type="ECO:0000313" key="5">
    <source>
        <dbReference type="Proteomes" id="UP000591131"/>
    </source>
</evidence>
<feature type="coiled-coil region" evidence="1">
    <location>
        <begin position="669"/>
        <end position="759"/>
    </location>
</feature>
<feature type="region of interest" description="Disordered" evidence="2">
    <location>
        <begin position="534"/>
        <end position="561"/>
    </location>
</feature>
<evidence type="ECO:0000256" key="2">
    <source>
        <dbReference type="SAM" id="MobiDB-lite"/>
    </source>
</evidence>
<dbReference type="AlphaFoldDB" id="A0A7J6MZR7"/>
<keyword evidence="5" id="KW-1185">Reference proteome</keyword>
<dbReference type="Proteomes" id="UP000591131">
    <property type="component" value="Unassembled WGS sequence"/>
</dbReference>
<dbReference type="PANTHER" id="PTHR45625">
    <property type="entry name" value="PEPTIDYL-PROLYL CIS-TRANS ISOMERASE-RELATED"/>
    <property type="match status" value="1"/>
</dbReference>
<reference evidence="4 5" key="1">
    <citation type="submission" date="2020-04" db="EMBL/GenBank/DDBJ databases">
        <title>Perkinsus chesapeaki whole genome sequence.</title>
        <authorList>
            <person name="Bogema D.R."/>
        </authorList>
    </citation>
    <scope>NUCLEOTIDE SEQUENCE [LARGE SCALE GENOMIC DNA]</scope>
    <source>
        <strain evidence="4">ATCC PRA-425</strain>
    </source>
</reference>
<organism evidence="4 5">
    <name type="scientific">Perkinsus chesapeaki</name>
    <name type="common">Clam parasite</name>
    <name type="synonym">Perkinsus andrewsi</name>
    <dbReference type="NCBI Taxonomy" id="330153"/>
    <lineage>
        <taxon>Eukaryota</taxon>
        <taxon>Sar</taxon>
        <taxon>Alveolata</taxon>
        <taxon>Perkinsozoa</taxon>
        <taxon>Perkinsea</taxon>
        <taxon>Perkinsida</taxon>
        <taxon>Perkinsidae</taxon>
        <taxon>Perkinsus</taxon>
    </lineage>
</organism>
<dbReference type="GO" id="GO:0003755">
    <property type="term" value="F:peptidyl-prolyl cis-trans isomerase activity"/>
    <property type="evidence" value="ECO:0007669"/>
    <property type="project" value="InterPro"/>
</dbReference>
<gene>
    <name evidence="4" type="primary">PPIL2_2</name>
    <name evidence="4" type="ORF">FOL47_003317</name>
</gene>
<dbReference type="PANTHER" id="PTHR45625:SF12">
    <property type="entry name" value="PEPTIDYL-PROLYL CIS-TRANS ISOMERASE"/>
    <property type="match status" value="1"/>
</dbReference>
<feature type="compositionally biased region" description="Polar residues" evidence="2">
    <location>
        <begin position="789"/>
        <end position="801"/>
    </location>
</feature>
<keyword evidence="1" id="KW-0175">Coiled coil</keyword>
<feature type="compositionally biased region" description="Basic and acidic residues" evidence="2">
    <location>
        <begin position="385"/>
        <end position="395"/>
    </location>
</feature>
<feature type="region of interest" description="Disordered" evidence="2">
    <location>
        <begin position="490"/>
        <end position="517"/>
    </location>
</feature>
<dbReference type="InterPro" id="IPR002130">
    <property type="entry name" value="Cyclophilin-type_PPIase_dom"/>
</dbReference>
<feature type="region of interest" description="Disordered" evidence="2">
    <location>
        <begin position="781"/>
        <end position="831"/>
    </location>
</feature>
<feature type="region of interest" description="Disordered" evidence="2">
    <location>
        <begin position="383"/>
        <end position="402"/>
    </location>
</feature>
<dbReference type="InterPro" id="IPR044666">
    <property type="entry name" value="Cyclophilin_A-like"/>
</dbReference>
<dbReference type="GO" id="GO:0071013">
    <property type="term" value="C:catalytic step 2 spliceosome"/>
    <property type="evidence" value="ECO:0007669"/>
    <property type="project" value="TreeGrafter"/>
</dbReference>
<dbReference type="GO" id="GO:0006457">
    <property type="term" value="P:protein folding"/>
    <property type="evidence" value="ECO:0007669"/>
    <property type="project" value="InterPro"/>
</dbReference>
<feature type="domain" description="PPIase cyclophilin-type" evidence="3">
    <location>
        <begin position="6"/>
        <end position="171"/>
    </location>
</feature>
<feature type="coiled-coil region" evidence="1">
    <location>
        <begin position="606"/>
        <end position="633"/>
    </location>
</feature>
<protein>
    <submittedName>
        <fullName evidence="4">Peptidylprolyl</fullName>
    </submittedName>
</protein>
<sequence length="831" mass="92365">MAVTINTSHGALKMYLYINEAPKACRNFLELSKHGYYDGCVFHRVVKGFMCQTGDPDPFDTASGGSTTARGNTQTVLPKGGESIYSGPFEDEICSHLSHDRKGVVSMANTGFNTNCSQFFITFGPQEHLDGRHTIFGFVPESCWHVLSDIEAVKCKKECPCKPVKLFTVMVEEDPWEDDPLPRGCRGTALLEIVCSCDYNANTVDTLRMLSLMSTPLKGELAAHDSTVYLPDNSGSQSTQCRGSREAAPSGLMEHAFQQVDQARHGATLIVDYAASASGPGFIDGTGVQRACEVIMGDHASLNLSLNVPKAIRDRGLEAEARNGKIDISAFHSIFDSLDEILEREAKTHLTELRRTPPKKSFWGSLTTAITSTIGRMFWPRRERKVSTSERDTPAHRNAPVAWEERREDLTASSRATELLESLLEELKAIRSIIEDKALSRATVVNASTKTDSLQSIRLEEEQGTLLIESMGESDTEGLHGNTNAETAVAEQANEPHMGEQLRSVKDGASRDKRPEMVSDEAQMAKQVDNMNDEAPLAEQPGGVSDEAPLAEQPGGTNSRMSKRLVMAKSPGTGLFMTNISGKSPKLDTDAHRTSMSGSKIMMEELETTKQLLTLAERRCSRYEVEKQEYIREIGSLKTRATAAETKYNQVKKAREASNYQYEALCSDNASLKAALEAEKSERSMMERRYKQAKAELDQLRNESDDFKVKEREWKAEIIKLVNENAELLDKAGRFEETVKQLESERNTLVREGQKLIAEYERESESRLQLEEEVSSWTSAAQETVVKSARNNQRASESFIKSKNKKKHQPQFCGGQLNRNDDDIEAVRGLP</sequence>
<evidence type="ECO:0000259" key="3">
    <source>
        <dbReference type="PROSITE" id="PS50072"/>
    </source>
</evidence>
<feature type="compositionally biased region" description="Basic and acidic residues" evidence="2">
    <location>
        <begin position="497"/>
        <end position="517"/>
    </location>
</feature>
<dbReference type="SUPFAM" id="SSF50891">
    <property type="entry name" value="Cyclophilin-like"/>
    <property type="match status" value="1"/>
</dbReference>
<evidence type="ECO:0000313" key="4">
    <source>
        <dbReference type="EMBL" id="KAF4677129.1"/>
    </source>
</evidence>
<dbReference type="Gene3D" id="2.40.100.10">
    <property type="entry name" value="Cyclophilin-like"/>
    <property type="match status" value="1"/>
</dbReference>
<dbReference type="OrthoDB" id="442474at2759"/>
<dbReference type="PRINTS" id="PR00153">
    <property type="entry name" value="CSAPPISMRASE"/>
</dbReference>
<name>A0A7J6MZR7_PERCH</name>
<proteinExistence type="predicted"/>
<evidence type="ECO:0000256" key="1">
    <source>
        <dbReference type="SAM" id="Coils"/>
    </source>
</evidence>
<accession>A0A7J6MZR7</accession>
<dbReference type="InterPro" id="IPR020892">
    <property type="entry name" value="Cyclophilin-type_PPIase_CS"/>
</dbReference>
<dbReference type="EMBL" id="JAAPAO010000020">
    <property type="protein sequence ID" value="KAF4677129.1"/>
    <property type="molecule type" value="Genomic_DNA"/>
</dbReference>
<dbReference type="PROSITE" id="PS50072">
    <property type="entry name" value="CSA_PPIASE_2"/>
    <property type="match status" value="1"/>
</dbReference>
<comment type="caution">
    <text evidence="4">The sequence shown here is derived from an EMBL/GenBank/DDBJ whole genome shotgun (WGS) entry which is preliminary data.</text>
</comment>